<name>A0A8T5VCV4_9BRAD</name>
<evidence type="ECO:0000313" key="3">
    <source>
        <dbReference type="Proteomes" id="UP000551709"/>
    </source>
</evidence>
<feature type="region of interest" description="Disordered" evidence="1">
    <location>
        <begin position="1"/>
        <end position="38"/>
    </location>
</feature>
<sequence length="93" mass="10942">MADRYRHAAAPRRQRRADHHAKPQQAARYRSQSRRERLPDQCRAKLRLLHEKIEQLRESEVLKPTEAIRMLTELLEQSTSDARESDAESEPPS</sequence>
<dbReference type="EMBL" id="CP096255">
    <property type="protein sequence ID" value="UPT89896.1"/>
    <property type="molecule type" value="Genomic_DNA"/>
</dbReference>
<accession>A0A8T5VCV4</accession>
<gene>
    <name evidence="2" type="ORF">HAP41_0000013590</name>
</gene>
<evidence type="ECO:0000256" key="1">
    <source>
        <dbReference type="SAM" id="MobiDB-lite"/>
    </source>
</evidence>
<dbReference type="AlphaFoldDB" id="A0A8T5VCV4"/>
<evidence type="ECO:0000313" key="2">
    <source>
        <dbReference type="EMBL" id="UPT89896.1"/>
    </source>
</evidence>
<reference evidence="2" key="1">
    <citation type="journal article" date="2017" name="Syst. Appl. Microbiol.">
        <title>Soybeans inoculated with root zone soils of Canadian native legumes harbour diverse and novel Bradyrhizobium spp. that possess agricultural potential.</title>
        <authorList>
            <person name="Bromfield E.S.P."/>
            <person name="Cloutier S."/>
            <person name="Tambong J.T."/>
            <person name="Tran Thi T.V."/>
        </authorList>
    </citation>
    <scope>NUCLEOTIDE SEQUENCE</scope>
    <source>
        <strain evidence="2">1S5</strain>
    </source>
</reference>
<proteinExistence type="predicted"/>
<feature type="compositionally biased region" description="Basic residues" evidence="1">
    <location>
        <begin position="7"/>
        <end position="19"/>
    </location>
</feature>
<protein>
    <submittedName>
        <fullName evidence="2">Uncharacterized protein</fullName>
    </submittedName>
</protein>
<dbReference type="Proteomes" id="UP000551709">
    <property type="component" value="Chromosome"/>
</dbReference>
<dbReference type="RefSeq" id="WP_175618132.1">
    <property type="nucleotide sequence ID" value="NZ_CP096255.1"/>
</dbReference>
<reference evidence="2" key="2">
    <citation type="submission" date="2022-04" db="EMBL/GenBank/DDBJ databases">
        <authorList>
            <person name="Bromfield E.S.P."/>
            <person name="Cloutier S."/>
        </authorList>
    </citation>
    <scope>NUCLEOTIDE SEQUENCE</scope>
    <source>
        <strain evidence="2">1S5</strain>
    </source>
</reference>
<organism evidence="2 3">
    <name type="scientific">Bradyrhizobium barranii subsp. apii</name>
    <dbReference type="NCBI Taxonomy" id="2819348"/>
    <lineage>
        <taxon>Bacteria</taxon>
        <taxon>Pseudomonadati</taxon>
        <taxon>Pseudomonadota</taxon>
        <taxon>Alphaproteobacteria</taxon>
        <taxon>Hyphomicrobiales</taxon>
        <taxon>Nitrobacteraceae</taxon>
        <taxon>Bradyrhizobium</taxon>
        <taxon>Bradyrhizobium barranii</taxon>
    </lineage>
</organism>